<gene>
    <name evidence="7" type="ORF">OLEAN_C25430</name>
</gene>
<dbReference type="OrthoDB" id="9812260at2"/>
<evidence type="ECO:0000259" key="5">
    <source>
        <dbReference type="PROSITE" id="PS50110"/>
    </source>
</evidence>
<dbReference type="InterPro" id="IPR000160">
    <property type="entry name" value="GGDEF_dom"/>
</dbReference>
<evidence type="ECO:0000313" key="8">
    <source>
        <dbReference type="Proteomes" id="UP000032749"/>
    </source>
</evidence>
<dbReference type="InterPro" id="IPR050469">
    <property type="entry name" value="Diguanylate_Cyclase"/>
</dbReference>
<dbReference type="SUPFAM" id="SSF55073">
    <property type="entry name" value="Nucleotide cyclase"/>
    <property type="match status" value="1"/>
</dbReference>
<feature type="domain" description="GGDEF" evidence="6">
    <location>
        <begin position="405"/>
        <end position="534"/>
    </location>
</feature>
<dbReference type="GO" id="GO:1902201">
    <property type="term" value="P:negative regulation of bacterial-type flagellum-dependent cell motility"/>
    <property type="evidence" value="ECO:0007669"/>
    <property type="project" value="TreeGrafter"/>
</dbReference>
<comment type="cofactor">
    <cofactor evidence="1">
        <name>Mg(2+)</name>
        <dbReference type="ChEBI" id="CHEBI:18420"/>
    </cofactor>
</comment>
<dbReference type="PANTHER" id="PTHR45138:SF9">
    <property type="entry name" value="DIGUANYLATE CYCLASE DGCM-RELATED"/>
    <property type="match status" value="1"/>
</dbReference>
<dbReference type="GO" id="GO:0005886">
    <property type="term" value="C:plasma membrane"/>
    <property type="evidence" value="ECO:0007669"/>
    <property type="project" value="TreeGrafter"/>
</dbReference>
<keyword evidence="4" id="KW-0597">Phosphoprotein</keyword>
<dbReference type="PANTHER" id="PTHR45138">
    <property type="entry name" value="REGULATORY COMPONENTS OF SENSORY TRANSDUCTION SYSTEM"/>
    <property type="match status" value="1"/>
</dbReference>
<proteinExistence type="predicted"/>
<feature type="domain" description="Response regulatory" evidence="5">
    <location>
        <begin position="126"/>
        <end position="239"/>
    </location>
</feature>
<comment type="catalytic activity">
    <reaction evidence="3">
        <text>2 GTP = 3',3'-c-di-GMP + 2 diphosphate</text>
        <dbReference type="Rhea" id="RHEA:24898"/>
        <dbReference type="ChEBI" id="CHEBI:33019"/>
        <dbReference type="ChEBI" id="CHEBI:37565"/>
        <dbReference type="ChEBI" id="CHEBI:58805"/>
        <dbReference type="EC" id="2.7.7.65"/>
    </reaction>
</comment>
<dbReference type="HOGENOM" id="CLU_000445_11_28_6"/>
<dbReference type="SMART" id="SM00448">
    <property type="entry name" value="REC"/>
    <property type="match status" value="2"/>
</dbReference>
<dbReference type="Pfam" id="PF00990">
    <property type="entry name" value="GGDEF"/>
    <property type="match status" value="1"/>
</dbReference>
<dbReference type="KEGG" id="oai:OLEAN_C25430"/>
<comment type="caution">
    <text evidence="4">Lacks conserved residue(s) required for the propagation of feature annotation.</text>
</comment>
<dbReference type="InterPro" id="IPR029787">
    <property type="entry name" value="Nucleotide_cyclase"/>
</dbReference>
<dbReference type="InterPro" id="IPR001789">
    <property type="entry name" value="Sig_transdc_resp-reg_receiver"/>
</dbReference>
<dbReference type="FunFam" id="3.30.70.270:FF:000001">
    <property type="entry name" value="Diguanylate cyclase domain protein"/>
    <property type="match status" value="1"/>
</dbReference>
<dbReference type="GO" id="GO:0000160">
    <property type="term" value="P:phosphorelay signal transduction system"/>
    <property type="evidence" value="ECO:0007669"/>
    <property type="project" value="InterPro"/>
</dbReference>
<evidence type="ECO:0000259" key="6">
    <source>
        <dbReference type="PROSITE" id="PS50887"/>
    </source>
</evidence>
<dbReference type="GO" id="GO:0043709">
    <property type="term" value="P:cell adhesion involved in single-species biofilm formation"/>
    <property type="evidence" value="ECO:0007669"/>
    <property type="project" value="TreeGrafter"/>
</dbReference>
<dbReference type="EC" id="2.7.7.65" evidence="2"/>
<evidence type="ECO:0000256" key="3">
    <source>
        <dbReference type="ARBA" id="ARBA00034247"/>
    </source>
</evidence>
<dbReference type="InterPro" id="IPR043128">
    <property type="entry name" value="Rev_trsase/Diguanyl_cyclase"/>
</dbReference>
<organism evidence="7 8">
    <name type="scientific">Oleispira antarctica RB-8</name>
    <dbReference type="NCBI Taxonomy" id="698738"/>
    <lineage>
        <taxon>Bacteria</taxon>
        <taxon>Pseudomonadati</taxon>
        <taxon>Pseudomonadota</taxon>
        <taxon>Gammaproteobacteria</taxon>
        <taxon>Oceanospirillales</taxon>
        <taxon>Oceanospirillaceae</taxon>
        <taxon>Oleispira</taxon>
    </lineage>
</organism>
<sequence length="538" mass="60478">MQDKELRDQYSLQIPGLLTELKHAAQQWIDQPEQKTFEHFFTKVLDISGSAEMFGQAAIGNVAKSLQAEMSPFFKTDKHPNPSKMKRIIGINQQLLGMMHQPLGNQSSQIREVLFKAKMLDKELMHIIVLEDDLILAKDIKQKLSSTSFEISAIASDDQIQPYFKSNTSCIIANLDNLNDTQLKLMSDMEEIRSSIPLIFISENHSIQARLKAVQSGGQAFITKPLDHTQLLHAIDSLTERQLQQKYRVLIVDDQKSLSDYYASILEASDFEVLAVNNPEHELMSALTDFVPDLILLDLYMPFCNGQDLAGIIRQMDNLLSVPLVFLSAEGSSDLQLRAMSTGADAFLTKPVSPDDLSLTVQSRIKRGRAVYDLVTKDPLSGLLNRRESIRRLDEEISRSRRNNTPLSVAMLDLDHFKKINDTLGHAVGDWVIKYFARSMQLIFRECDIIGRHGGEEFIAIFPDTLPESGQMACKRLKKYITANEQDLPTAFSFSGGLALLNDDDDSKSILERADVALYKAKETGRNKVITATDSPVR</sequence>
<dbReference type="SMART" id="SM00267">
    <property type="entry name" value="GGDEF"/>
    <property type="match status" value="1"/>
</dbReference>
<dbReference type="CDD" id="cd00156">
    <property type="entry name" value="REC"/>
    <property type="match status" value="1"/>
</dbReference>
<dbReference type="STRING" id="698738.OLEAN_C25430"/>
<dbReference type="Gene3D" id="3.30.70.270">
    <property type="match status" value="1"/>
</dbReference>
<dbReference type="Gene3D" id="3.40.50.2300">
    <property type="match status" value="2"/>
</dbReference>
<dbReference type="NCBIfam" id="TIGR00254">
    <property type="entry name" value="GGDEF"/>
    <property type="match status" value="1"/>
</dbReference>
<dbReference type="GO" id="GO:0052621">
    <property type="term" value="F:diguanylate cyclase activity"/>
    <property type="evidence" value="ECO:0007669"/>
    <property type="project" value="UniProtKB-EC"/>
</dbReference>
<dbReference type="InterPro" id="IPR011006">
    <property type="entry name" value="CheY-like_superfamily"/>
</dbReference>
<dbReference type="Proteomes" id="UP000032749">
    <property type="component" value="Chromosome"/>
</dbReference>
<evidence type="ECO:0000256" key="2">
    <source>
        <dbReference type="ARBA" id="ARBA00012528"/>
    </source>
</evidence>
<reference evidence="7 8" key="1">
    <citation type="journal article" date="2013" name="Nat. Commun.">
        <title>Genome sequence and functional genomic analysis of the oil-degrading bacterium Oleispira antarctica.</title>
        <authorList>
            <person name="Kube M."/>
            <person name="Chernikova T.N."/>
            <person name="Al-Ramahi Y."/>
            <person name="Beloqui A."/>
            <person name="Lopez-Cortez N."/>
            <person name="Guazzaroni M.E."/>
            <person name="Heipieper H.J."/>
            <person name="Klages S."/>
            <person name="Kotsyurbenko O.R."/>
            <person name="Langer I."/>
            <person name="Nechitaylo T.Y."/>
            <person name="Lunsdorf H."/>
            <person name="Fernandez M."/>
            <person name="Juarez S."/>
            <person name="Ciordia S."/>
            <person name="Singer A."/>
            <person name="Kagan O."/>
            <person name="Egorova O."/>
            <person name="Petit P.A."/>
            <person name="Stogios P."/>
            <person name="Kim Y."/>
            <person name="Tchigvintsev A."/>
            <person name="Flick R."/>
            <person name="Denaro R."/>
            <person name="Genovese M."/>
            <person name="Albar J.P."/>
            <person name="Reva O.N."/>
            <person name="Martinez-Gomariz M."/>
            <person name="Tran H."/>
            <person name="Ferrer M."/>
            <person name="Savchenko A."/>
            <person name="Yakunin A.F."/>
            <person name="Yakimov M.M."/>
            <person name="Golyshina O.V."/>
            <person name="Reinhardt R."/>
            <person name="Golyshin P.N."/>
        </authorList>
    </citation>
    <scope>NUCLEOTIDE SEQUENCE [LARGE SCALE GENOMIC DNA]</scope>
</reference>
<dbReference type="SUPFAM" id="SSF52172">
    <property type="entry name" value="CheY-like"/>
    <property type="match status" value="2"/>
</dbReference>
<feature type="modified residue" description="4-aspartylphosphate" evidence="4">
    <location>
        <position position="298"/>
    </location>
</feature>
<keyword evidence="8" id="KW-1185">Reference proteome</keyword>
<dbReference type="PROSITE" id="PS50110">
    <property type="entry name" value="RESPONSE_REGULATORY"/>
    <property type="match status" value="2"/>
</dbReference>
<accession>R4YUI8</accession>
<dbReference type="EMBL" id="FO203512">
    <property type="protein sequence ID" value="CCK76719.1"/>
    <property type="molecule type" value="Genomic_DNA"/>
</dbReference>
<dbReference type="AlphaFoldDB" id="R4YUI8"/>
<evidence type="ECO:0000256" key="4">
    <source>
        <dbReference type="PROSITE-ProRule" id="PRU00169"/>
    </source>
</evidence>
<feature type="domain" description="Response regulatory" evidence="5">
    <location>
        <begin position="248"/>
        <end position="365"/>
    </location>
</feature>
<evidence type="ECO:0000256" key="1">
    <source>
        <dbReference type="ARBA" id="ARBA00001946"/>
    </source>
</evidence>
<dbReference type="PROSITE" id="PS50887">
    <property type="entry name" value="GGDEF"/>
    <property type="match status" value="1"/>
</dbReference>
<name>R4YUI8_OLEAN</name>
<dbReference type="Pfam" id="PF00072">
    <property type="entry name" value="Response_reg"/>
    <property type="match status" value="2"/>
</dbReference>
<dbReference type="CDD" id="cd01949">
    <property type="entry name" value="GGDEF"/>
    <property type="match status" value="1"/>
</dbReference>
<protein>
    <recommendedName>
        <fullName evidence="2">diguanylate cyclase</fullName>
        <ecNumber evidence="2">2.7.7.65</ecNumber>
    </recommendedName>
</protein>
<evidence type="ECO:0000313" key="7">
    <source>
        <dbReference type="EMBL" id="CCK76719.1"/>
    </source>
</evidence>